<dbReference type="InterPro" id="IPR050567">
    <property type="entry name" value="Mitochondrial_Carrier"/>
</dbReference>
<evidence type="ECO:0000256" key="6">
    <source>
        <dbReference type="ARBA" id="ARBA00022989"/>
    </source>
</evidence>
<comment type="subcellular location">
    <subcellularLocation>
        <location evidence="1">Mitochondrion membrane</location>
        <topology evidence="1">Multi-pass membrane protein</topology>
    </subcellularLocation>
</comment>
<evidence type="ECO:0000313" key="10">
    <source>
        <dbReference type="EMBL" id="CAB3997540.1"/>
    </source>
</evidence>
<keyword evidence="11" id="KW-1185">Reference proteome</keyword>
<keyword evidence="4 9" id="KW-0812">Transmembrane</keyword>
<proteinExistence type="inferred from homology"/>
<organism evidence="10 11">
    <name type="scientific">Paramuricea clavata</name>
    <name type="common">Red gorgonian</name>
    <name type="synonym">Violescent sea-whip</name>
    <dbReference type="NCBI Taxonomy" id="317549"/>
    <lineage>
        <taxon>Eukaryota</taxon>
        <taxon>Metazoa</taxon>
        <taxon>Cnidaria</taxon>
        <taxon>Anthozoa</taxon>
        <taxon>Octocorallia</taxon>
        <taxon>Malacalcyonacea</taxon>
        <taxon>Plexauridae</taxon>
        <taxon>Paramuricea</taxon>
    </lineage>
</organism>
<protein>
    <submittedName>
        <fullName evidence="10">Mitochondrial carnitine acylcarnitine carrier -like</fullName>
    </submittedName>
</protein>
<dbReference type="GO" id="GO:1902603">
    <property type="term" value="P:carnitine transmembrane transport"/>
    <property type="evidence" value="ECO:0007669"/>
    <property type="project" value="TreeGrafter"/>
</dbReference>
<comment type="caution">
    <text evidence="10">The sequence shown here is derived from an EMBL/GenBank/DDBJ whole genome shotgun (WGS) entry which is preliminary data.</text>
</comment>
<keyword evidence="6" id="KW-1133">Transmembrane helix</keyword>
<accession>A0A6S7HPQ9</accession>
<evidence type="ECO:0000256" key="7">
    <source>
        <dbReference type="ARBA" id="ARBA00023128"/>
    </source>
</evidence>
<dbReference type="GO" id="GO:0015227">
    <property type="term" value="F:O-acyl-L-carnitine transmembrane transporter activity"/>
    <property type="evidence" value="ECO:0007669"/>
    <property type="project" value="TreeGrafter"/>
</dbReference>
<dbReference type="InterPro" id="IPR018108">
    <property type="entry name" value="MCP_transmembrane"/>
</dbReference>
<evidence type="ECO:0000256" key="9">
    <source>
        <dbReference type="RuleBase" id="RU000488"/>
    </source>
</evidence>
<dbReference type="GO" id="GO:0006839">
    <property type="term" value="P:mitochondrial transport"/>
    <property type="evidence" value="ECO:0007669"/>
    <property type="project" value="TreeGrafter"/>
</dbReference>
<sequence length="61" mass="6942">PDGTYPNGVRDVFKQLMREEGPKGLFKGLTPIMFRAFPANAACFLSYEMAMKLLNWMAPSW</sequence>
<reference evidence="10" key="1">
    <citation type="submission" date="2020-04" db="EMBL/GenBank/DDBJ databases">
        <authorList>
            <person name="Alioto T."/>
            <person name="Alioto T."/>
            <person name="Gomez Garrido J."/>
        </authorList>
    </citation>
    <scope>NUCLEOTIDE SEQUENCE</scope>
    <source>
        <strain evidence="10">A484AB</strain>
    </source>
</reference>
<feature type="non-terminal residue" evidence="10">
    <location>
        <position position="1"/>
    </location>
</feature>
<dbReference type="EMBL" id="CACRXK020003124">
    <property type="protein sequence ID" value="CAB3997540.1"/>
    <property type="molecule type" value="Genomic_DNA"/>
</dbReference>
<dbReference type="InterPro" id="IPR023395">
    <property type="entry name" value="MCP_dom_sf"/>
</dbReference>
<dbReference type="GO" id="GO:0031966">
    <property type="term" value="C:mitochondrial membrane"/>
    <property type="evidence" value="ECO:0007669"/>
    <property type="project" value="UniProtKB-SubCell"/>
</dbReference>
<evidence type="ECO:0000256" key="2">
    <source>
        <dbReference type="ARBA" id="ARBA00006375"/>
    </source>
</evidence>
<keyword evidence="7" id="KW-0496">Mitochondrion</keyword>
<dbReference type="PROSITE" id="PS50920">
    <property type="entry name" value="SOLCAR"/>
    <property type="match status" value="1"/>
</dbReference>
<dbReference type="Gene3D" id="1.50.40.10">
    <property type="entry name" value="Mitochondrial carrier domain"/>
    <property type="match status" value="1"/>
</dbReference>
<dbReference type="OrthoDB" id="5980703at2759"/>
<evidence type="ECO:0000256" key="4">
    <source>
        <dbReference type="ARBA" id="ARBA00022692"/>
    </source>
</evidence>
<dbReference type="PANTHER" id="PTHR45624">
    <property type="entry name" value="MITOCHONDRIAL BASIC AMINO ACIDS TRANSPORTER-RELATED"/>
    <property type="match status" value="1"/>
</dbReference>
<comment type="similarity">
    <text evidence="2 9">Belongs to the mitochondrial carrier (TC 2.A.29) family.</text>
</comment>
<keyword evidence="8" id="KW-0472">Membrane</keyword>
<dbReference type="Proteomes" id="UP001152795">
    <property type="component" value="Unassembled WGS sequence"/>
</dbReference>
<gene>
    <name evidence="10" type="ORF">PACLA_8A021998</name>
</gene>
<keyword evidence="5" id="KW-0677">Repeat</keyword>
<evidence type="ECO:0000256" key="8">
    <source>
        <dbReference type="ARBA" id="ARBA00023136"/>
    </source>
</evidence>
<evidence type="ECO:0000256" key="1">
    <source>
        <dbReference type="ARBA" id="ARBA00004225"/>
    </source>
</evidence>
<evidence type="ECO:0000256" key="3">
    <source>
        <dbReference type="ARBA" id="ARBA00022448"/>
    </source>
</evidence>
<dbReference type="SUPFAM" id="SSF103506">
    <property type="entry name" value="Mitochondrial carrier"/>
    <property type="match status" value="1"/>
</dbReference>
<dbReference type="Pfam" id="PF00153">
    <property type="entry name" value="Mito_carr"/>
    <property type="match status" value="1"/>
</dbReference>
<keyword evidence="3 9" id="KW-0813">Transport</keyword>
<name>A0A6S7HPQ9_PARCT</name>
<evidence type="ECO:0000256" key="5">
    <source>
        <dbReference type="ARBA" id="ARBA00022737"/>
    </source>
</evidence>
<evidence type="ECO:0000313" key="11">
    <source>
        <dbReference type="Proteomes" id="UP001152795"/>
    </source>
</evidence>
<dbReference type="AlphaFoldDB" id="A0A6S7HPQ9"/>
<dbReference type="PANTHER" id="PTHR45624:SF4">
    <property type="entry name" value="CONGESTED-LIKE TRACHEA PROTEIN-RELATED"/>
    <property type="match status" value="1"/>
</dbReference>